<keyword evidence="2" id="KW-1185">Reference proteome</keyword>
<dbReference type="Proteomes" id="UP001319846">
    <property type="component" value="Unassembled WGS sequence"/>
</dbReference>
<organism evidence="1 2">
    <name type="scientific">Vreelandella aquamarina</name>
    <dbReference type="NCBI Taxonomy" id="77097"/>
    <lineage>
        <taxon>Bacteria</taxon>
        <taxon>Pseudomonadati</taxon>
        <taxon>Pseudomonadota</taxon>
        <taxon>Gammaproteobacteria</taxon>
        <taxon>Oceanospirillales</taxon>
        <taxon>Halomonadaceae</taxon>
        <taxon>Vreelandella</taxon>
    </lineage>
</organism>
<comment type="caution">
    <text evidence="1">The sequence shown here is derived from an EMBL/GenBank/DDBJ whole genome shotgun (WGS) entry which is preliminary data.</text>
</comment>
<name>A0ACC5VV06_9GAMM</name>
<proteinExistence type="predicted"/>
<reference evidence="1" key="1">
    <citation type="submission" date="2020-06" db="EMBL/GenBank/DDBJ databases">
        <title>Whole Genome Sequence of Halomonas aquamarina MB598.</title>
        <authorList>
            <person name="Pervaiz M."/>
            <person name="Fariq A."/>
            <person name="Yasmin A."/>
            <person name="Welch M."/>
        </authorList>
    </citation>
    <scope>NUCLEOTIDE SEQUENCE</scope>
    <source>
        <strain evidence="1">MB598</strain>
    </source>
</reference>
<evidence type="ECO:0000313" key="2">
    <source>
        <dbReference type="Proteomes" id="UP001319846"/>
    </source>
</evidence>
<dbReference type="EMBL" id="JABYQT010000004">
    <property type="protein sequence ID" value="MBZ5487708.1"/>
    <property type="molecule type" value="Genomic_DNA"/>
</dbReference>
<accession>A0ACC5VV06</accession>
<sequence length="254" mass="28832">MNCVVDALSLAREADRHEEGELILVVDNDDESRAHICHYLNTMGYRTRGAANAREMWARLDDSVVLVLLEHLLPGEDGLSLCRTLSYQASVSIIMLSAQGSAAERIIGLEMGADDYLCKPFEPRELVARIRAVRRRTTSVHQPKPAAVTERCFSGWCLDLQLRRLRSPQGHAIDLTRSDFMVLKALSETPNRIISRDELSRCAFGRECHINDRAIDVCISRLRHYLEDNARHPRFIRTVRNEGYLLEFSSSAPE</sequence>
<evidence type="ECO:0000313" key="1">
    <source>
        <dbReference type="EMBL" id="MBZ5487708.1"/>
    </source>
</evidence>
<gene>
    <name evidence="1" type="ORF">HW452_09230</name>
</gene>
<protein>
    <submittedName>
        <fullName evidence="1">Winged helix-turn-helix domain-containing protein</fullName>
    </submittedName>
</protein>